<protein>
    <recommendedName>
        <fullName evidence="7">DUF86 domain-containing protein</fullName>
    </recommendedName>
</protein>
<keyword evidence="2" id="KW-0540">Nuclease</keyword>
<proteinExistence type="inferred from homology"/>
<dbReference type="EMBL" id="LCKS01000009">
    <property type="protein sequence ID" value="KKU02687.1"/>
    <property type="molecule type" value="Genomic_DNA"/>
</dbReference>
<keyword evidence="1" id="KW-1277">Toxin-antitoxin system</keyword>
<dbReference type="Gene3D" id="1.20.120.580">
    <property type="entry name" value="bsu32300-like"/>
    <property type="match status" value="1"/>
</dbReference>
<organism evidence="5 6">
    <name type="scientific">Candidatus Amesbacteria bacterium GW2011_GWC2_45_19</name>
    <dbReference type="NCBI Taxonomy" id="1618366"/>
    <lineage>
        <taxon>Bacteria</taxon>
        <taxon>Candidatus Amesiibacteriota</taxon>
    </lineage>
</organism>
<dbReference type="PANTHER" id="PTHR33397:SF3">
    <property type="entry name" value="MRNA NUCLEASE HEPT"/>
    <property type="match status" value="1"/>
</dbReference>
<evidence type="ECO:0000256" key="1">
    <source>
        <dbReference type="ARBA" id="ARBA00022649"/>
    </source>
</evidence>
<dbReference type="GO" id="GO:0004540">
    <property type="term" value="F:RNA nuclease activity"/>
    <property type="evidence" value="ECO:0007669"/>
    <property type="project" value="InterPro"/>
</dbReference>
<dbReference type="GO" id="GO:0016787">
    <property type="term" value="F:hydrolase activity"/>
    <property type="evidence" value="ECO:0007669"/>
    <property type="project" value="UniProtKB-KW"/>
</dbReference>
<dbReference type="PANTHER" id="PTHR33397">
    <property type="entry name" value="UPF0331 PROTEIN YUTE"/>
    <property type="match status" value="1"/>
</dbReference>
<dbReference type="Pfam" id="PF01934">
    <property type="entry name" value="HepT-like"/>
    <property type="match status" value="1"/>
</dbReference>
<dbReference type="NCBIfam" id="NF047751">
    <property type="entry name" value="HepT_toxin"/>
    <property type="match status" value="1"/>
</dbReference>
<comment type="similarity">
    <text evidence="4">Belongs to the HepT RNase toxin family.</text>
</comment>
<evidence type="ECO:0000256" key="2">
    <source>
        <dbReference type="ARBA" id="ARBA00022722"/>
    </source>
</evidence>
<dbReference type="GO" id="GO:0110001">
    <property type="term" value="C:toxin-antitoxin complex"/>
    <property type="evidence" value="ECO:0007669"/>
    <property type="project" value="InterPro"/>
</dbReference>
<evidence type="ECO:0000313" key="5">
    <source>
        <dbReference type="EMBL" id="KKU02687.1"/>
    </source>
</evidence>
<dbReference type="AlphaFoldDB" id="A0A0G1M3N4"/>
<dbReference type="InterPro" id="IPR008201">
    <property type="entry name" value="HepT-like"/>
</dbReference>
<evidence type="ECO:0000256" key="4">
    <source>
        <dbReference type="ARBA" id="ARBA00024207"/>
    </source>
</evidence>
<dbReference type="InterPro" id="IPR037038">
    <property type="entry name" value="HepT-like_sf"/>
</dbReference>
<dbReference type="Proteomes" id="UP000034264">
    <property type="component" value="Unassembled WGS sequence"/>
</dbReference>
<accession>A0A0G1M3N4</accession>
<comment type="caution">
    <text evidence="5">The sequence shown here is derived from an EMBL/GenBank/DDBJ whole genome shotgun (WGS) entry which is preliminary data.</text>
</comment>
<reference evidence="5 6" key="1">
    <citation type="journal article" date="2015" name="Nature">
        <title>rRNA introns, odd ribosomes, and small enigmatic genomes across a large radiation of phyla.</title>
        <authorList>
            <person name="Brown C.T."/>
            <person name="Hug L.A."/>
            <person name="Thomas B.C."/>
            <person name="Sharon I."/>
            <person name="Castelle C.J."/>
            <person name="Singh A."/>
            <person name="Wilkins M.J."/>
            <person name="Williams K.H."/>
            <person name="Banfield J.F."/>
        </authorList>
    </citation>
    <scope>NUCLEOTIDE SEQUENCE [LARGE SCALE GENOMIC DNA]</scope>
</reference>
<dbReference type="InterPro" id="IPR052379">
    <property type="entry name" value="Type_VII_TA_RNase"/>
</dbReference>
<evidence type="ECO:0000313" key="6">
    <source>
        <dbReference type="Proteomes" id="UP000034264"/>
    </source>
</evidence>
<evidence type="ECO:0008006" key="7">
    <source>
        <dbReference type="Google" id="ProtNLM"/>
    </source>
</evidence>
<sequence length="146" mass="16907">MTQLDNVDKIVLRLDKLKEFVKELKTYQNTTKEELEEDFKTAAMVDRFLELACESVLDISRLVVTDQRLKIPEDSKGYISALGKAGILEEKFAEEFSKIAGFRNILVHMYLDIDYGEVADKINNKLGDFEKFSQQIAKFYELRAKN</sequence>
<gene>
    <name evidence="5" type="ORF">UX05_C0009G0023</name>
</gene>
<keyword evidence="3" id="KW-0378">Hydrolase</keyword>
<evidence type="ECO:0000256" key="3">
    <source>
        <dbReference type="ARBA" id="ARBA00022801"/>
    </source>
</evidence>
<name>A0A0G1M3N4_9BACT</name>